<keyword evidence="2" id="KW-1133">Transmembrane helix</keyword>
<dbReference type="Proteomes" id="UP000243739">
    <property type="component" value="Unassembled WGS sequence"/>
</dbReference>
<dbReference type="Gene3D" id="1.10.10.60">
    <property type="entry name" value="Homeodomain-like"/>
    <property type="match status" value="1"/>
</dbReference>
<evidence type="ECO:0000256" key="1">
    <source>
        <dbReference type="SAM" id="Coils"/>
    </source>
</evidence>
<dbReference type="InterPro" id="IPR021244">
    <property type="entry name" value="DUF2802"/>
</dbReference>
<dbReference type="AlphaFoldDB" id="A0A1D2YXR7"/>
<accession>A0A1D2YXR7</accession>
<comment type="caution">
    <text evidence="3">The sequence shown here is derived from an EMBL/GenBank/DDBJ whole genome shotgun (WGS) entry which is preliminary data.</text>
</comment>
<name>A0A1D2YXR7_9BACI</name>
<organism evidence="3 4">
    <name type="scientific">Vulcanibacillus modesticaldus</name>
    <dbReference type="NCBI Taxonomy" id="337097"/>
    <lineage>
        <taxon>Bacteria</taxon>
        <taxon>Bacillati</taxon>
        <taxon>Bacillota</taxon>
        <taxon>Bacilli</taxon>
        <taxon>Bacillales</taxon>
        <taxon>Bacillaceae</taxon>
        <taxon>Vulcanibacillus</taxon>
    </lineage>
</organism>
<dbReference type="EMBL" id="MIJF01000001">
    <property type="protein sequence ID" value="OEG00428.1"/>
    <property type="molecule type" value="Genomic_DNA"/>
</dbReference>
<keyword evidence="1" id="KW-0175">Coiled coil</keyword>
<protein>
    <submittedName>
        <fullName evidence="3">Uncharacterized protein</fullName>
    </submittedName>
</protein>
<keyword evidence="2" id="KW-0472">Membrane</keyword>
<keyword evidence="4" id="KW-1185">Reference proteome</keyword>
<evidence type="ECO:0000313" key="4">
    <source>
        <dbReference type="Proteomes" id="UP000243739"/>
    </source>
</evidence>
<feature type="coiled-coil region" evidence="1">
    <location>
        <begin position="58"/>
        <end position="92"/>
    </location>
</feature>
<dbReference type="STRING" id="337097.BHF71_00530"/>
<keyword evidence="2" id="KW-0812">Transmembrane</keyword>
<dbReference type="Pfam" id="PF10975">
    <property type="entry name" value="DUF2802"/>
    <property type="match status" value="1"/>
</dbReference>
<proteinExistence type="predicted"/>
<reference evidence="3 4" key="1">
    <citation type="submission" date="2016-09" db="EMBL/GenBank/DDBJ databases">
        <title>Draft genome sequence for the type strain of Vulcanibacillus modesticaldus BR, a strictly anaerobic, moderately thermophilic, and nitrate-reducing bacterium from deep sea-hydrothermal vents of the Mid-Atlantic Ridge.</title>
        <authorList>
            <person name="Abin C.A."/>
            <person name="Hollibaugh J.T."/>
        </authorList>
    </citation>
    <scope>NUCLEOTIDE SEQUENCE [LARGE SCALE GENOMIC DNA]</scope>
    <source>
        <strain evidence="3 4">BR</strain>
    </source>
</reference>
<gene>
    <name evidence="3" type="ORF">BHF71_00530</name>
</gene>
<evidence type="ECO:0000256" key="2">
    <source>
        <dbReference type="SAM" id="Phobius"/>
    </source>
</evidence>
<dbReference type="OrthoDB" id="2454584at2"/>
<feature type="transmembrane region" description="Helical" evidence="2">
    <location>
        <begin position="6"/>
        <end position="23"/>
    </location>
</feature>
<sequence>MEILLMQVGLLTVGIIFIIIALFKPKNDGISEDKIEKMFEDFLLQIEIENEEILKKIKLTHTEIYSQLEKELRTLEKRVTEIESRLVTSEATSTGSYITPNDENSYQLNAKYEEVLKLYNSGYSIDEVAQKTNISHAEIKLILGLKQKGYKNV</sequence>
<evidence type="ECO:0000313" key="3">
    <source>
        <dbReference type="EMBL" id="OEG00428.1"/>
    </source>
</evidence>